<sequence>MAIVSVASTSTSSMERLSYDRSLLRSSTESYSPLERAVKYSNSKVVLQRLVLIREFIDICHDVGYGKATSTLIPILKRLARDSDEDVRRGALSILGDLVGFLVQSDLEEGYKVVLSHIVPMIKEVLVGDSQQASISVKEVACRVGITLCSHLRHSDRVHSILSIGLALANDLENDDSRCLASWMLNGLAEYMGRDICVQFIVPQIKCLADDHTEKVRVFATMNLCEVIRITQSFSELLPVFKRLILWDSKSVRMCAVKVIIGVFSSIKTVDKTSFSTFLVEIFREISDDDLANELSKQIGPLITLFKDPDCIPKEILDAYLEMGMSSVHEEPSSADGEPGTDLGASDMKDADVAGESSGAEGGRGHMTLAERSEPTNSRLSVSNEGPREGSDDISLLPFGNNLGLTFRELELNEPSYFCSYSFASVFSNLGPDSWPEFSLLLVGLVESPNRSVRLPIAASMSLILATALSCGDKSHSHSAGPSSCCPNSSLELASLCSGGIKEADRNERSSADIKKEQDEFSNTIEKGMDLFYNNIHRDPARYLLKGSSFKLPCSKGCQPRSDRLPLLHEVIGKLLDDSDTTVKRAIFGCLSDIIKCLPQKEHIEAIIKKFPDLLNSCRSDWRCRNVLANQIRKICIELHSRNVDIRKQSETPQELFTGRFAQEYLSPVAFSLLLDPVSEVRKTAINSVSSLLRISSPFLWYFFQNGGNVHDLPSPIRPLDPSPREGQTQTTPSNAASASSTSTVSSTTTSASSTSTPSPTPSQVPDNSSRPAPDCEQTVSGEYLNCGQVPDSPPKDTSNPLFRGFQPLVSHKQSTCMAVSSISSFSGSPNSLSRGGGGAGCPSIIVSGVGGFSIQSSRFASTPHDHPEFSFPENLRVLFSLDEENSACKLLNELALIWCILKTFAMSPKYYHRQEFIQMSDRFIRDIPRGFFYAYFLNPLILLASDPVRNVRSTWLRIIGPHIKDSGRLAQCANIVAACKLMSMSELDKECNRYLSNIRFLPKSTLKRVDFLSIKDITGIIGQTTKFDEILSWNQQPLIKHFNLYMEEVLGSLWCLDNVPGSSLMVSSSATCAERKPFHSSERCSDLSIEYEMMLLEVRPNSSPTSISSLAPVITSDTSGLEFGPSYYGLASTSNALLSCRLGIPRGPSEGSETDPNHSDGVQGGSSVSELTASSYNSLELLHRPGIPRNYPKFICPSGAEASFQNPTETEAVTEANAKAKTEAEAGTELRAKTRAKTQSRTQTQTQNQTLDPSATAASVPAPQANKAPKKKHKSRTQKSKQEQKDSMVFDHKLHEATRNFFMVDITRAAADDLF</sequence>
<dbReference type="Gene3D" id="1.25.10.10">
    <property type="entry name" value="Leucine-rich Repeat Variant"/>
    <property type="match status" value="2"/>
</dbReference>
<dbReference type="InterPro" id="IPR011989">
    <property type="entry name" value="ARM-like"/>
</dbReference>
<feature type="compositionally biased region" description="Polar residues" evidence="3">
    <location>
        <begin position="375"/>
        <end position="384"/>
    </location>
</feature>
<protein>
    <submittedName>
        <fullName evidence="4">Phosphoprotein phosphatase 2A 65K regulatory chain-like protein</fullName>
    </submittedName>
</protein>
<dbReference type="InterPro" id="IPR021133">
    <property type="entry name" value="HEAT_type_2"/>
</dbReference>
<reference evidence="4" key="1">
    <citation type="submission" date="2022-10" db="EMBL/GenBank/DDBJ databases">
        <title>Adaptive evolution leads to modifications in subtelomeric GC content in a zoonotic Cryptosporidium species.</title>
        <authorList>
            <person name="Li J."/>
            <person name="Feng Y."/>
            <person name="Xiao L."/>
        </authorList>
    </citation>
    <scope>NUCLEOTIDE SEQUENCE</scope>
    <source>
        <strain evidence="4">33844</strain>
    </source>
</reference>
<evidence type="ECO:0000256" key="1">
    <source>
        <dbReference type="ARBA" id="ARBA00022737"/>
    </source>
</evidence>
<dbReference type="EMBL" id="JAPCXC010000087">
    <property type="protein sequence ID" value="KAJ1605957.1"/>
    <property type="molecule type" value="Genomic_DNA"/>
</dbReference>
<organism evidence="4">
    <name type="scientific">Cryptosporidium canis</name>
    <dbReference type="NCBI Taxonomy" id="195482"/>
    <lineage>
        <taxon>Eukaryota</taxon>
        <taxon>Sar</taxon>
        <taxon>Alveolata</taxon>
        <taxon>Apicomplexa</taxon>
        <taxon>Conoidasida</taxon>
        <taxon>Coccidia</taxon>
        <taxon>Eucoccidiorida</taxon>
        <taxon>Eimeriorina</taxon>
        <taxon>Cryptosporidiidae</taxon>
        <taxon>Cryptosporidium</taxon>
    </lineage>
</organism>
<feature type="region of interest" description="Disordered" evidence="3">
    <location>
        <begin position="1147"/>
        <end position="1171"/>
    </location>
</feature>
<evidence type="ECO:0000256" key="3">
    <source>
        <dbReference type="SAM" id="MobiDB-lite"/>
    </source>
</evidence>
<evidence type="ECO:0000313" key="4">
    <source>
        <dbReference type="EMBL" id="KAJ1605957.1"/>
    </source>
</evidence>
<dbReference type="PROSITE" id="PS50077">
    <property type="entry name" value="HEAT_REPEAT"/>
    <property type="match status" value="1"/>
</dbReference>
<feature type="compositionally biased region" description="Low complexity" evidence="3">
    <location>
        <begin position="1240"/>
        <end position="1251"/>
    </location>
</feature>
<dbReference type="GO" id="GO:0005737">
    <property type="term" value="C:cytoplasm"/>
    <property type="evidence" value="ECO:0007669"/>
    <property type="project" value="TreeGrafter"/>
</dbReference>
<feature type="compositionally biased region" description="Low complexity" evidence="3">
    <location>
        <begin position="1209"/>
        <end position="1218"/>
    </location>
</feature>
<feature type="compositionally biased region" description="Basic and acidic residues" evidence="3">
    <location>
        <begin position="1219"/>
        <end position="1233"/>
    </location>
</feature>
<dbReference type="SUPFAM" id="SSF48371">
    <property type="entry name" value="ARM repeat"/>
    <property type="match status" value="1"/>
</dbReference>
<keyword evidence="1" id="KW-0677">Repeat</keyword>
<feature type="compositionally biased region" description="Basic residues" evidence="3">
    <location>
        <begin position="1269"/>
        <end position="1280"/>
    </location>
</feature>
<dbReference type="PANTHER" id="PTHR10648">
    <property type="entry name" value="SERINE/THREONINE-PROTEIN PHOSPHATASE PP2A 65 KDA REGULATORY SUBUNIT"/>
    <property type="match status" value="1"/>
</dbReference>
<name>A0A9D5HWC4_9CRYT</name>
<feature type="region of interest" description="Disordered" evidence="3">
    <location>
        <begin position="714"/>
        <end position="805"/>
    </location>
</feature>
<feature type="repeat" description="HEAT" evidence="2">
    <location>
        <begin position="72"/>
        <end position="109"/>
    </location>
</feature>
<dbReference type="Proteomes" id="UP001067231">
    <property type="component" value="Unassembled WGS sequence"/>
</dbReference>
<proteinExistence type="predicted"/>
<dbReference type="InterPro" id="IPR051023">
    <property type="entry name" value="PP2A_Regulatory_Subunit_A"/>
</dbReference>
<comment type="caution">
    <text evidence="4">The sequence shown here is derived from an EMBL/GenBank/DDBJ whole genome shotgun (WGS) entry which is preliminary data.</text>
</comment>
<gene>
    <name evidence="4" type="ORF">OJ253_2932</name>
</gene>
<dbReference type="OrthoDB" id="340346at2759"/>
<dbReference type="InterPro" id="IPR016024">
    <property type="entry name" value="ARM-type_fold"/>
</dbReference>
<dbReference type="PANTHER" id="PTHR10648:SF1">
    <property type="entry name" value="SERINE_THREONINE-PROTEIN PHOSPHATASE 4 REGULATORY SUBUNIT 1"/>
    <property type="match status" value="1"/>
</dbReference>
<feature type="compositionally biased region" description="Low complexity" evidence="3">
    <location>
        <begin position="731"/>
        <end position="758"/>
    </location>
</feature>
<feature type="region of interest" description="Disordered" evidence="3">
    <location>
        <begin position="328"/>
        <end position="393"/>
    </location>
</feature>
<accession>A0A9D5HWC4</accession>
<feature type="compositionally biased region" description="Basic and acidic residues" evidence="3">
    <location>
        <begin position="1281"/>
        <end position="1291"/>
    </location>
</feature>
<evidence type="ECO:0000256" key="2">
    <source>
        <dbReference type="PROSITE-ProRule" id="PRU00103"/>
    </source>
</evidence>
<feature type="region of interest" description="Disordered" evidence="3">
    <location>
        <begin position="1207"/>
        <end position="1291"/>
    </location>
</feature>
<dbReference type="GO" id="GO:0019888">
    <property type="term" value="F:protein phosphatase regulator activity"/>
    <property type="evidence" value="ECO:0007669"/>
    <property type="project" value="TreeGrafter"/>
</dbReference>